<dbReference type="GeneID" id="25561377"/>
<feature type="region of interest" description="Disordered" evidence="1">
    <location>
        <begin position="165"/>
        <end position="184"/>
    </location>
</feature>
<accession>A0A0L0DRX2</accession>
<gene>
    <name evidence="2" type="ORF">AMSG_01633</name>
</gene>
<dbReference type="RefSeq" id="XP_013761681.1">
    <property type="nucleotide sequence ID" value="XM_013906227.1"/>
</dbReference>
<keyword evidence="3" id="KW-1185">Reference proteome</keyword>
<organism evidence="2 3">
    <name type="scientific">Thecamonas trahens ATCC 50062</name>
    <dbReference type="NCBI Taxonomy" id="461836"/>
    <lineage>
        <taxon>Eukaryota</taxon>
        <taxon>Apusozoa</taxon>
        <taxon>Apusomonadida</taxon>
        <taxon>Apusomonadidae</taxon>
        <taxon>Thecamonas</taxon>
    </lineage>
</organism>
<protein>
    <submittedName>
        <fullName evidence="2">Uncharacterized protein</fullName>
    </submittedName>
</protein>
<sequence>MATFQALERKLAKEAARNAEKAQADSHARTMARSASLASTADALSDLHAKHTTDLRSNTVAARERAHAKESAFGARLDDVARRAEERSLSGAARWRQLSAVSAAVAAGSGTPDGAHAELADAHARAHADANLAGPSALKDAYLGALERIRRGELVYVKTRDDLSPHSKIPGRASSSASAVVTASDDDGSASVATTVMTATLESADPPAAGLSFLALPLAASLASSRDFSPPSPASSVGI</sequence>
<feature type="region of interest" description="Disordered" evidence="1">
    <location>
        <begin position="15"/>
        <end position="41"/>
    </location>
</feature>
<dbReference type="AlphaFoldDB" id="A0A0L0DRX2"/>
<dbReference type="Proteomes" id="UP000054408">
    <property type="component" value="Unassembled WGS sequence"/>
</dbReference>
<proteinExistence type="predicted"/>
<feature type="compositionally biased region" description="Basic and acidic residues" evidence="1">
    <location>
        <begin position="15"/>
        <end position="28"/>
    </location>
</feature>
<evidence type="ECO:0000256" key="1">
    <source>
        <dbReference type="SAM" id="MobiDB-lite"/>
    </source>
</evidence>
<evidence type="ECO:0000313" key="3">
    <source>
        <dbReference type="Proteomes" id="UP000054408"/>
    </source>
</evidence>
<feature type="compositionally biased region" description="Low complexity" evidence="1">
    <location>
        <begin position="173"/>
        <end position="184"/>
    </location>
</feature>
<dbReference type="EMBL" id="GL349438">
    <property type="protein sequence ID" value="KNC54781.1"/>
    <property type="molecule type" value="Genomic_DNA"/>
</dbReference>
<evidence type="ECO:0000313" key="2">
    <source>
        <dbReference type="EMBL" id="KNC54781.1"/>
    </source>
</evidence>
<reference evidence="2 3" key="1">
    <citation type="submission" date="2010-05" db="EMBL/GenBank/DDBJ databases">
        <title>The Genome Sequence of Thecamonas trahens ATCC 50062.</title>
        <authorList>
            <consortium name="The Broad Institute Genome Sequencing Platform"/>
            <person name="Russ C."/>
            <person name="Cuomo C."/>
            <person name="Shea T."/>
            <person name="Young S.K."/>
            <person name="Zeng Q."/>
            <person name="Koehrsen M."/>
            <person name="Haas B."/>
            <person name="Borodovsky M."/>
            <person name="Guigo R."/>
            <person name="Alvarado L."/>
            <person name="Berlin A."/>
            <person name="Bochicchio J."/>
            <person name="Borenstein D."/>
            <person name="Chapman S."/>
            <person name="Chen Z."/>
            <person name="Freedman E."/>
            <person name="Gellesch M."/>
            <person name="Goldberg J."/>
            <person name="Griggs A."/>
            <person name="Gujja S."/>
            <person name="Heilman E."/>
            <person name="Heiman D."/>
            <person name="Hepburn T."/>
            <person name="Howarth C."/>
            <person name="Jen D."/>
            <person name="Larson L."/>
            <person name="Mehta T."/>
            <person name="Park D."/>
            <person name="Pearson M."/>
            <person name="Roberts A."/>
            <person name="Saif S."/>
            <person name="Shenoy N."/>
            <person name="Sisk P."/>
            <person name="Stolte C."/>
            <person name="Sykes S."/>
            <person name="Thomson T."/>
            <person name="Walk T."/>
            <person name="White J."/>
            <person name="Yandava C."/>
            <person name="Burger G."/>
            <person name="Gray M.W."/>
            <person name="Holland P.W.H."/>
            <person name="King N."/>
            <person name="Lang F.B.F."/>
            <person name="Roger A.J."/>
            <person name="Ruiz-Trillo I."/>
            <person name="Lander E."/>
            <person name="Nusbaum C."/>
        </authorList>
    </citation>
    <scope>NUCLEOTIDE SEQUENCE [LARGE SCALE GENOMIC DNA]</scope>
    <source>
        <strain evidence="2 3">ATCC 50062</strain>
    </source>
</reference>
<name>A0A0L0DRX2_THETB</name>